<dbReference type="Proteomes" id="UP000325438">
    <property type="component" value="Unassembled WGS sequence"/>
</dbReference>
<dbReference type="EMBL" id="VUBA01000042">
    <property type="protein sequence ID" value="MPQ83793.1"/>
    <property type="molecule type" value="Genomic_DNA"/>
</dbReference>
<protein>
    <submittedName>
        <fullName evidence="1">Uncharacterized protein</fullName>
    </submittedName>
</protein>
<evidence type="ECO:0000313" key="1">
    <source>
        <dbReference type="EMBL" id="MPQ83793.1"/>
    </source>
</evidence>
<organism evidence="1 2">
    <name type="scientific">Pseudomonas kitaguniensis</name>
    <dbReference type="NCBI Taxonomy" id="2607908"/>
    <lineage>
        <taxon>Bacteria</taxon>
        <taxon>Pseudomonadati</taxon>
        <taxon>Pseudomonadota</taxon>
        <taxon>Gammaproteobacteria</taxon>
        <taxon>Pseudomonadales</taxon>
        <taxon>Pseudomonadaceae</taxon>
        <taxon>Pseudomonas</taxon>
    </lineage>
</organism>
<comment type="caution">
    <text evidence="1">The sequence shown here is derived from an EMBL/GenBank/DDBJ whole genome shotgun (WGS) entry which is preliminary data.</text>
</comment>
<dbReference type="AlphaFoldDB" id="A0A5N7JRD0"/>
<accession>A0A5N7JRD0</accession>
<sequence>MVNQAQIPDLANLKRVAEAAENTFAELCKSGGDDLAEAWDKAELEFMDAANSTALLALIAHIEALRGLYQMHKQTETREMRRLKCENESLRSKLSEAI</sequence>
<evidence type="ECO:0000313" key="2">
    <source>
        <dbReference type="Proteomes" id="UP000325438"/>
    </source>
</evidence>
<dbReference type="RefSeq" id="WP_152748989.1">
    <property type="nucleotide sequence ID" value="NZ_VUBA01000042.1"/>
</dbReference>
<gene>
    <name evidence="1" type="ORF">F0170_07235</name>
</gene>
<reference evidence="1 2" key="1">
    <citation type="submission" date="2019-09" db="EMBL/GenBank/DDBJ databases">
        <title>The draft genomes of Allium pathogen Pseudomonas sp.</title>
        <authorList>
            <person name="Fujikawa T."/>
            <person name="Sawada H."/>
        </authorList>
    </citation>
    <scope>NUCLEOTIDE SEQUENCE [LARGE SCALE GENOMIC DNA]</scope>
    <source>
        <strain evidence="1 2">MAFF 730085</strain>
    </source>
</reference>
<name>A0A5N7JRD0_9PSED</name>
<proteinExistence type="predicted"/>